<comment type="caution">
    <text evidence="2">The sequence shown here is derived from an EMBL/GenBank/DDBJ whole genome shotgun (WGS) entry which is preliminary data.</text>
</comment>
<feature type="compositionally biased region" description="Basic residues" evidence="1">
    <location>
        <begin position="37"/>
        <end position="51"/>
    </location>
</feature>
<keyword evidence="3" id="KW-1185">Reference proteome</keyword>
<dbReference type="AlphaFoldDB" id="A0A2V3TUU9"/>
<dbReference type="RefSeq" id="WP_146227589.1">
    <property type="nucleotide sequence ID" value="NZ_JAHBRY010000001.1"/>
</dbReference>
<accession>A0A2V3TUU9</accession>
<sequence length="828" mass="90297">MTRATTDEKLSERSLPDNGDDATTAAVPPISASMAPKGRRAPSNRSSRRKTSGPPELAPQGEVLADKSPAPADRPPAPADTEQGPASPEASPDVEAAVVEAEDPAAAVEPAMASDPSPAGQPEAQPLNGQPSPSARGSGANRVTSPLAEGVQRAPQSSIRGRIDLVSADQGIVGWVFNLDEPALRLKVQLIAGNTVLAETEVNQFRSDLGNTLDPEFMPGFRFGPETFYNCFRVPPDQRGQRLMIRVTGTAFGLGGTAMPTVTEALELAEDVARRAEAATRTGQFSDLASDLMRLRSEAEPLCRIPFRPLPGAERGFIEAICPLSDDLVIISGWVMEGEPLNFCGVIVDGQKYPAGIFVATYPRDDLPEGALAFFGVASTRWRPSGPAADFFLYRGFETPVFLRSVKPLHALSEQDALARLNELRAQSDDRRLRQIERLIELSGNWVPSGKSIAQGGVALSIDRAIVLEDFGVFVEGWLLSPYKRIEDVIMKLGDNLLHLDGASRYSKPRPDLQAAFPRMDDLFDQAGFVGIFRGQVSDGDLFNPMLKIVFADGSSVVQVLDASIFRSCLDSRPLAQVAMLYPSLPVESFFDQFVAAFRRQVLTLSRRADPLIVQKARRLVAVALPQEPSDVLLVLEELADEMGSLASDVGVALIAGPSHDRPRVLGLANDLRFRLRRPVSLFRVANTSFALYSLTAILQQLECDWFTYIGPDMLPTSWGWSCIESAHAEEDRTLQFFASEDALEGHPLEGASVDCFAWSAQAFREWMLGAPAFLNGTYEDNGLAELEDHVLHKGAVRRLRSQPSSMVIETFNEAVRRRYVVSRPRYA</sequence>
<dbReference type="OrthoDB" id="7900964at2"/>
<evidence type="ECO:0000313" key="2">
    <source>
        <dbReference type="EMBL" id="PXW51849.1"/>
    </source>
</evidence>
<evidence type="ECO:0000313" key="3">
    <source>
        <dbReference type="Proteomes" id="UP000248021"/>
    </source>
</evidence>
<feature type="region of interest" description="Disordered" evidence="1">
    <location>
        <begin position="1"/>
        <end position="157"/>
    </location>
</feature>
<proteinExistence type="predicted"/>
<reference evidence="2 3" key="1">
    <citation type="submission" date="2018-05" db="EMBL/GenBank/DDBJ databases">
        <title>Genomic Encyclopedia of Type Strains, Phase IV (KMG-IV): sequencing the most valuable type-strain genomes for metagenomic binning, comparative biology and taxonomic classification.</title>
        <authorList>
            <person name="Goeker M."/>
        </authorList>
    </citation>
    <scope>NUCLEOTIDE SEQUENCE [LARGE SCALE GENOMIC DNA]</scope>
    <source>
        <strain evidence="2 3">DSM 6462</strain>
    </source>
</reference>
<gene>
    <name evidence="2" type="ORF">C7450_1184</name>
</gene>
<feature type="compositionally biased region" description="Basic and acidic residues" evidence="1">
    <location>
        <begin position="1"/>
        <end position="15"/>
    </location>
</feature>
<feature type="compositionally biased region" description="Low complexity" evidence="1">
    <location>
        <begin position="88"/>
        <end position="116"/>
    </location>
</feature>
<dbReference type="EMBL" id="QJJK01000018">
    <property type="protein sequence ID" value="PXW51849.1"/>
    <property type="molecule type" value="Genomic_DNA"/>
</dbReference>
<protein>
    <submittedName>
        <fullName evidence="2">Uncharacterized protein</fullName>
    </submittedName>
</protein>
<name>A0A2V3TUU9_9HYPH</name>
<evidence type="ECO:0000256" key="1">
    <source>
        <dbReference type="SAM" id="MobiDB-lite"/>
    </source>
</evidence>
<organism evidence="2 3">
    <name type="scientific">Chelatococcus asaccharovorans</name>
    <dbReference type="NCBI Taxonomy" id="28210"/>
    <lineage>
        <taxon>Bacteria</taxon>
        <taxon>Pseudomonadati</taxon>
        <taxon>Pseudomonadota</taxon>
        <taxon>Alphaproteobacteria</taxon>
        <taxon>Hyphomicrobiales</taxon>
        <taxon>Chelatococcaceae</taxon>
        <taxon>Chelatococcus</taxon>
    </lineage>
</organism>
<dbReference type="Proteomes" id="UP000248021">
    <property type="component" value="Unassembled WGS sequence"/>
</dbReference>